<evidence type="ECO:0000256" key="11">
    <source>
        <dbReference type="ARBA" id="ARBA00023136"/>
    </source>
</evidence>
<comment type="caution">
    <text evidence="14">The sequence shown here is derived from an EMBL/GenBank/DDBJ whole genome shotgun (WGS) entry which is preliminary data.</text>
</comment>
<feature type="transmembrane region" description="Helical" evidence="12">
    <location>
        <begin position="63"/>
        <end position="84"/>
    </location>
</feature>
<feature type="transmembrane region" description="Helical" evidence="12">
    <location>
        <begin position="283"/>
        <end position="307"/>
    </location>
</feature>
<evidence type="ECO:0000256" key="6">
    <source>
        <dbReference type="ARBA" id="ARBA00022741"/>
    </source>
</evidence>
<dbReference type="InterPro" id="IPR023299">
    <property type="entry name" value="ATPase_P-typ_cyto_dom_N"/>
</dbReference>
<dbReference type="Pfam" id="PF13246">
    <property type="entry name" value="Cation_ATPase"/>
    <property type="match status" value="1"/>
</dbReference>
<dbReference type="SUPFAM" id="SSF56784">
    <property type="entry name" value="HAD-like"/>
    <property type="match status" value="1"/>
</dbReference>
<feature type="transmembrane region" description="Helical" evidence="12">
    <location>
        <begin position="831"/>
        <end position="852"/>
    </location>
</feature>
<dbReference type="InterPro" id="IPR044492">
    <property type="entry name" value="P_typ_ATPase_HD_dom"/>
</dbReference>
<evidence type="ECO:0000256" key="10">
    <source>
        <dbReference type="ARBA" id="ARBA00022989"/>
    </source>
</evidence>
<keyword evidence="15" id="KW-1185">Reference proteome</keyword>
<keyword evidence="6" id="KW-0547">Nucleotide-binding</keyword>
<dbReference type="InterPro" id="IPR023214">
    <property type="entry name" value="HAD_sf"/>
</dbReference>
<dbReference type="InterPro" id="IPR036412">
    <property type="entry name" value="HAD-like_sf"/>
</dbReference>
<keyword evidence="4" id="KW-0597">Phosphoprotein</keyword>
<dbReference type="SUPFAM" id="SSF81665">
    <property type="entry name" value="Calcium ATPase, transmembrane domain M"/>
    <property type="match status" value="1"/>
</dbReference>
<evidence type="ECO:0000256" key="1">
    <source>
        <dbReference type="ARBA" id="ARBA00004651"/>
    </source>
</evidence>
<keyword evidence="8" id="KW-0460">Magnesium</keyword>
<dbReference type="EMBL" id="AZFN01000008">
    <property type="protein sequence ID" value="KRM02661.1"/>
    <property type="molecule type" value="Genomic_DNA"/>
</dbReference>
<dbReference type="Pfam" id="PF08282">
    <property type="entry name" value="Hydrolase_3"/>
    <property type="match status" value="1"/>
</dbReference>
<reference evidence="14 15" key="1">
    <citation type="journal article" date="2015" name="Genome Announc.">
        <title>Expanding the biotechnology potential of lactobacilli through comparative genomics of 213 strains and associated genera.</title>
        <authorList>
            <person name="Sun Z."/>
            <person name="Harris H.M."/>
            <person name="McCann A."/>
            <person name="Guo C."/>
            <person name="Argimon S."/>
            <person name="Zhang W."/>
            <person name="Yang X."/>
            <person name="Jeffery I.B."/>
            <person name="Cooney J.C."/>
            <person name="Kagawa T.F."/>
            <person name="Liu W."/>
            <person name="Song Y."/>
            <person name="Salvetti E."/>
            <person name="Wrobel A."/>
            <person name="Rasinkangas P."/>
            <person name="Parkhill J."/>
            <person name="Rea M.C."/>
            <person name="O'Sullivan O."/>
            <person name="Ritari J."/>
            <person name="Douillard F.P."/>
            <person name="Paul Ross R."/>
            <person name="Yang R."/>
            <person name="Briner A.E."/>
            <person name="Felis G.E."/>
            <person name="de Vos W.M."/>
            <person name="Barrangou R."/>
            <person name="Klaenhammer T.R."/>
            <person name="Caufield P.W."/>
            <person name="Cui Y."/>
            <person name="Zhang H."/>
            <person name="O'Toole P.W."/>
        </authorList>
    </citation>
    <scope>NUCLEOTIDE SEQUENCE [LARGE SCALE GENOMIC DNA]</scope>
    <source>
        <strain evidence="14 15">DSM 16045</strain>
    </source>
</reference>
<evidence type="ECO:0000256" key="2">
    <source>
        <dbReference type="ARBA" id="ARBA00005675"/>
    </source>
</evidence>
<evidence type="ECO:0000313" key="14">
    <source>
        <dbReference type="EMBL" id="KRM02661.1"/>
    </source>
</evidence>
<dbReference type="Pfam" id="PF00122">
    <property type="entry name" value="E1-E2_ATPase"/>
    <property type="match status" value="1"/>
</dbReference>
<dbReference type="GO" id="GO:0005524">
    <property type="term" value="F:ATP binding"/>
    <property type="evidence" value="ECO:0007669"/>
    <property type="project" value="UniProtKB-KW"/>
</dbReference>
<keyword evidence="3" id="KW-1003">Cell membrane</keyword>
<dbReference type="AlphaFoldDB" id="A0A0R1VBP7"/>
<dbReference type="PATRIC" id="fig|1423749.3.peg.1731"/>
<evidence type="ECO:0000256" key="8">
    <source>
        <dbReference type="ARBA" id="ARBA00022842"/>
    </source>
</evidence>
<dbReference type="InterPro" id="IPR006068">
    <property type="entry name" value="ATPase_P-typ_cation-transptr_C"/>
</dbReference>
<feature type="domain" description="Cation-transporting P-type ATPase N-terminal" evidence="13">
    <location>
        <begin position="14"/>
        <end position="87"/>
    </location>
</feature>
<dbReference type="InterPro" id="IPR050510">
    <property type="entry name" value="Cation_transp_ATPase_P-type"/>
</dbReference>
<dbReference type="SFLD" id="SFLDG00002">
    <property type="entry name" value="C1.7:_P-type_atpase_like"/>
    <property type="match status" value="1"/>
</dbReference>
<evidence type="ECO:0000313" key="15">
    <source>
        <dbReference type="Proteomes" id="UP000051739"/>
    </source>
</evidence>
<evidence type="ECO:0000256" key="5">
    <source>
        <dbReference type="ARBA" id="ARBA00022692"/>
    </source>
</evidence>
<dbReference type="GO" id="GO:0016887">
    <property type="term" value="F:ATP hydrolysis activity"/>
    <property type="evidence" value="ECO:0007669"/>
    <property type="project" value="InterPro"/>
</dbReference>
<dbReference type="FunFam" id="3.40.50.1000:FF:000028">
    <property type="entry name" value="Calcium-transporting P-type ATPase, putative"/>
    <property type="match status" value="1"/>
</dbReference>
<dbReference type="SUPFAM" id="SSF81653">
    <property type="entry name" value="Calcium ATPase, transduction domain A"/>
    <property type="match status" value="1"/>
</dbReference>
<comment type="similarity">
    <text evidence="2">Belongs to the cation transport ATPase (P-type) (TC 3.A.3) family. Type IIA subfamily.</text>
</comment>
<keyword evidence="7" id="KW-0067">ATP-binding</keyword>
<dbReference type="Gene3D" id="1.20.1110.10">
    <property type="entry name" value="Calcium-transporting ATPase, transmembrane domain"/>
    <property type="match status" value="1"/>
</dbReference>
<dbReference type="PANTHER" id="PTHR43294">
    <property type="entry name" value="SODIUM/POTASSIUM-TRANSPORTING ATPASE SUBUNIT ALPHA"/>
    <property type="match status" value="1"/>
</dbReference>
<sequence length="930" mass="102426">MGHMSENHDQIITIAQIDDPNLIYQQMQTRSTGLNEDEVSQRQRQYGENILKTKAGEPIWLKFLKNFSSTMTILLWISGAIAFLAQLQELGIAIWAVNLINGCFSFWQEYQAGKATEALSKMLPAHSRVVRNGVDVKILAEDLVPGDIIKLEEGDDIPADIRLLQTTDVQVNQSSLTGEVNPVHKNERPVTNPKTNHFELTNIVFSGTSMMKGNATGIVVTTGMATDFGKIAALTQNVHDDQSPLQKELSVLTKQISILAVSIGLIFFLVATFFVHYPLVKSFIFALGMIVAFIPEGLLPTVTLSLAGAVQQMAKKNALVKKLSSVETLGSASVICSDKTGTLTQNQMTVSDLWTVDKHYRVDGEGYAVNGKIYDGPHQVNYQSSPDLYELLRGGLLADNARIMPPDDQHPRYTVLGDPTEACLEVVAAKGGLDLRAERTNSVRLKELPFDSDRKMMTVIQSADTNHQFNTYTKGAPNVVVAHCEYYLVNGEVKPLGDDIRQQILAANDAYAKQGLRVLAVAGRTLPDNLYHDLSQATNDTVEQALVFIGLSVMLDPPRKEVLAAAKLCHQAHIKIIMVTGDYSLTAESIAKKIGLVDSRQPLRVVTGEELGAITDDDLKTALSGEIVFARMAPEQKYRVVNALQEMGEVVAVTGDGVNDAPALKKADIEVAMGVTGTDVAKEAADMILTDDNFTSIVEAIREGRGVYANIRKFLLYILNSNMPEAIPSVLFLLSGGKIPLALTVMQILAIDLGTDMIPALGLGKQRVEAGIMDRPPRKMSEHLINRRLVFKAFGWYGLLSSIISVIAFFYGNLMHGYGLANLPTSGNVYVQATTITLGAIIFCQIAAVLNIRYNQQTMFTRQFWDNSMITIGIIFEIALFLCLSYVPILQSVFQTAPLNAHDWYFLMAIPIPLILIDEFRKWLLRRQHQ</sequence>
<dbReference type="InterPro" id="IPR004014">
    <property type="entry name" value="ATPase_P-typ_cation-transptr_N"/>
</dbReference>
<evidence type="ECO:0000256" key="4">
    <source>
        <dbReference type="ARBA" id="ARBA00022553"/>
    </source>
</evidence>
<dbReference type="InterPro" id="IPR018303">
    <property type="entry name" value="ATPase_P-typ_P_site"/>
</dbReference>
<dbReference type="NCBIfam" id="TIGR01494">
    <property type="entry name" value="ATPase_P-type"/>
    <property type="match status" value="2"/>
</dbReference>
<dbReference type="GO" id="GO:0005886">
    <property type="term" value="C:plasma membrane"/>
    <property type="evidence" value="ECO:0007669"/>
    <property type="project" value="UniProtKB-SubCell"/>
</dbReference>
<dbReference type="PROSITE" id="PS00154">
    <property type="entry name" value="ATPASE_E1_E2"/>
    <property type="match status" value="1"/>
</dbReference>
<feature type="transmembrane region" description="Helical" evidence="12">
    <location>
        <begin position="904"/>
        <end position="920"/>
    </location>
</feature>
<feature type="transmembrane region" description="Helical" evidence="12">
    <location>
        <begin position="789"/>
        <end position="811"/>
    </location>
</feature>
<dbReference type="PRINTS" id="PR00120">
    <property type="entry name" value="HATPASE"/>
</dbReference>
<keyword evidence="5 12" id="KW-0812">Transmembrane</keyword>
<dbReference type="Pfam" id="PF00689">
    <property type="entry name" value="Cation_ATPase_C"/>
    <property type="match status" value="1"/>
</dbReference>
<protein>
    <submittedName>
        <fullName evidence="14">Cation-transporting ATPase</fullName>
    </submittedName>
</protein>
<dbReference type="Gene3D" id="3.40.50.1000">
    <property type="entry name" value="HAD superfamily/HAD-like"/>
    <property type="match status" value="1"/>
</dbReference>
<comment type="subcellular location">
    <subcellularLocation>
        <location evidence="1">Cell membrane</location>
        <topology evidence="1">Multi-pass membrane protein</topology>
    </subcellularLocation>
</comment>
<gene>
    <name evidence="14" type="ORF">FC60_GL001672</name>
</gene>
<dbReference type="PRINTS" id="PR00119">
    <property type="entry name" value="CATATPASE"/>
</dbReference>
<dbReference type="Pfam" id="PF00690">
    <property type="entry name" value="Cation_ATPase_N"/>
    <property type="match status" value="1"/>
</dbReference>
<dbReference type="SUPFAM" id="SSF81660">
    <property type="entry name" value="Metal cation-transporting ATPase, ATP-binding domain N"/>
    <property type="match status" value="1"/>
</dbReference>
<dbReference type="SFLD" id="SFLDS00003">
    <property type="entry name" value="Haloacid_Dehalogenase"/>
    <property type="match status" value="1"/>
</dbReference>
<evidence type="ECO:0000256" key="7">
    <source>
        <dbReference type="ARBA" id="ARBA00022840"/>
    </source>
</evidence>
<dbReference type="InterPro" id="IPR023298">
    <property type="entry name" value="ATPase_P-typ_TM_dom_sf"/>
</dbReference>
<dbReference type="Proteomes" id="UP000051739">
    <property type="component" value="Unassembled WGS sequence"/>
</dbReference>
<feature type="transmembrane region" description="Helical" evidence="12">
    <location>
        <begin position="90"/>
        <end position="107"/>
    </location>
</feature>
<feature type="transmembrane region" description="Helical" evidence="12">
    <location>
        <begin position="256"/>
        <end position="277"/>
    </location>
</feature>
<evidence type="ECO:0000256" key="3">
    <source>
        <dbReference type="ARBA" id="ARBA00022475"/>
    </source>
</evidence>
<dbReference type="InterPro" id="IPR059000">
    <property type="entry name" value="ATPase_P-type_domA"/>
</dbReference>
<dbReference type="Gene3D" id="3.40.1110.10">
    <property type="entry name" value="Calcium-transporting ATPase, cytoplasmic domain N"/>
    <property type="match status" value="1"/>
</dbReference>
<dbReference type="GO" id="GO:1902600">
    <property type="term" value="P:proton transmembrane transport"/>
    <property type="evidence" value="ECO:0007669"/>
    <property type="project" value="TreeGrafter"/>
</dbReference>
<dbReference type="Gene3D" id="2.70.150.10">
    <property type="entry name" value="Calcium-transporting ATPase, cytoplasmic transduction domain A"/>
    <property type="match status" value="1"/>
</dbReference>
<organism evidence="14 15">
    <name type="scientific">Limosilactobacillus gastricus DSM 16045</name>
    <dbReference type="NCBI Taxonomy" id="1423749"/>
    <lineage>
        <taxon>Bacteria</taxon>
        <taxon>Bacillati</taxon>
        <taxon>Bacillota</taxon>
        <taxon>Bacilli</taxon>
        <taxon>Lactobacillales</taxon>
        <taxon>Lactobacillaceae</taxon>
        <taxon>Limosilactobacillus</taxon>
    </lineage>
</organism>
<keyword evidence="11 12" id="KW-0472">Membrane</keyword>
<feature type="transmembrane region" description="Helical" evidence="12">
    <location>
        <begin position="864"/>
        <end position="889"/>
    </location>
</feature>
<dbReference type="GO" id="GO:0019829">
    <property type="term" value="F:ATPase-coupled monoatomic cation transmembrane transporter activity"/>
    <property type="evidence" value="ECO:0007669"/>
    <property type="project" value="TreeGrafter"/>
</dbReference>
<keyword evidence="9" id="KW-1278">Translocase</keyword>
<dbReference type="PANTHER" id="PTHR43294:SF21">
    <property type="entry name" value="CATION TRANSPORTING ATPASE"/>
    <property type="match status" value="1"/>
</dbReference>
<evidence type="ECO:0000256" key="12">
    <source>
        <dbReference type="SAM" id="Phobius"/>
    </source>
</evidence>
<dbReference type="SFLD" id="SFLDF00027">
    <property type="entry name" value="p-type_atpase"/>
    <property type="match status" value="1"/>
</dbReference>
<accession>A0A0R1VBP7</accession>
<dbReference type="InterPro" id="IPR008250">
    <property type="entry name" value="ATPase_P-typ_transduc_dom_A_sf"/>
</dbReference>
<name>A0A0R1VBP7_9LACO</name>
<dbReference type="SMART" id="SM00831">
    <property type="entry name" value="Cation_ATPase_N"/>
    <property type="match status" value="1"/>
</dbReference>
<evidence type="ECO:0000256" key="9">
    <source>
        <dbReference type="ARBA" id="ARBA00022967"/>
    </source>
</evidence>
<dbReference type="FunFam" id="3.40.50.1000:FF:000001">
    <property type="entry name" value="Phospholipid-transporting ATPase IC"/>
    <property type="match status" value="1"/>
</dbReference>
<dbReference type="InterPro" id="IPR001757">
    <property type="entry name" value="P_typ_ATPase"/>
</dbReference>
<keyword evidence="10 12" id="KW-1133">Transmembrane helix</keyword>
<proteinExistence type="inferred from homology"/>
<evidence type="ECO:0000259" key="13">
    <source>
        <dbReference type="SMART" id="SM00831"/>
    </source>
</evidence>
<dbReference type="FunFam" id="2.70.150.10:FF:000160">
    <property type="entry name" value="Sarcoplasmic/endoplasmic reticulum calcium ATPase 1"/>
    <property type="match status" value="1"/>
</dbReference>